<dbReference type="InterPro" id="IPR027385">
    <property type="entry name" value="Beta-barrel_OMP"/>
</dbReference>
<dbReference type="InterPro" id="IPR011250">
    <property type="entry name" value="OMP/PagP_B-barrel"/>
</dbReference>
<evidence type="ECO:0000256" key="2">
    <source>
        <dbReference type="ARBA" id="ARBA00022729"/>
    </source>
</evidence>
<dbReference type="PANTHER" id="PTHR34001">
    <property type="entry name" value="BLL7405 PROTEIN"/>
    <property type="match status" value="1"/>
</dbReference>
<gene>
    <name evidence="7" type="ORF">H7F53_02160</name>
</gene>
<dbReference type="Gene3D" id="2.40.160.20">
    <property type="match status" value="1"/>
</dbReference>
<evidence type="ECO:0000256" key="3">
    <source>
        <dbReference type="ARBA" id="ARBA00023136"/>
    </source>
</evidence>
<name>A0A7X1KNS7_9SPHN</name>
<keyword evidence="3" id="KW-0472">Membrane</keyword>
<proteinExistence type="inferred from homology"/>
<evidence type="ECO:0000313" key="7">
    <source>
        <dbReference type="EMBL" id="MBC2667947.1"/>
    </source>
</evidence>
<comment type="similarity">
    <text evidence="4">Belongs to the Omp25/RopB family.</text>
</comment>
<evidence type="ECO:0000259" key="6">
    <source>
        <dbReference type="Pfam" id="PF13505"/>
    </source>
</evidence>
<evidence type="ECO:0000313" key="8">
    <source>
        <dbReference type="Proteomes" id="UP000551327"/>
    </source>
</evidence>
<evidence type="ECO:0000256" key="1">
    <source>
        <dbReference type="ARBA" id="ARBA00004370"/>
    </source>
</evidence>
<dbReference type="EMBL" id="JACLAX010000002">
    <property type="protein sequence ID" value="MBC2667947.1"/>
    <property type="molecule type" value="Genomic_DNA"/>
</dbReference>
<dbReference type="Pfam" id="PF13505">
    <property type="entry name" value="OMP_b-brl"/>
    <property type="match status" value="1"/>
</dbReference>
<organism evidence="7 8">
    <name type="scientific">Novosphingobium piscinae</name>
    <dbReference type="NCBI Taxonomy" id="1507448"/>
    <lineage>
        <taxon>Bacteria</taxon>
        <taxon>Pseudomonadati</taxon>
        <taxon>Pseudomonadota</taxon>
        <taxon>Alphaproteobacteria</taxon>
        <taxon>Sphingomonadales</taxon>
        <taxon>Sphingomonadaceae</taxon>
        <taxon>Novosphingobium</taxon>
    </lineage>
</organism>
<dbReference type="Proteomes" id="UP000551327">
    <property type="component" value="Unassembled WGS sequence"/>
</dbReference>
<evidence type="ECO:0000256" key="4">
    <source>
        <dbReference type="ARBA" id="ARBA00038306"/>
    </source>
</evidence>
<keyword evidence="2 5" id="KW-0732">Signal</keyword>
<feature type="domain" description="Outer membrane protein beta-barrel" evidence="6">
    <location>
        <begin position="15"/>
        <end position="226"/>
    </location>
</feature>
<dbReference type="RefSeq" id="WP_185677849.1">
    <property type="nucleotide sequence ID" value="NZ_JACLAX010000002.1"/>
</dbReference>
<dbReference type="SUPFAM" id="SSF56925">
    <property type="entry name" value="OMPA-like"/>
    <property type="match status" value="1"/>
</dbReference>
<reference evidence="7 8" key="1">
    <citation type="submission" date="2020-08" db="EMBL/GenBank/DDBJ databases">
        <title>The genome sequence of type strain Novosphingobium piscinae KCTC 42194.</title>
        <authorList>
            <person name="Liu Y."/>
        </authorList>
    </citation>
    <scope>NUCLEOTIDE SEQUENCE [LARGE SCALE GENOMIC DNA]</scope>
    <source>
        <strain evidence="7 8">KCTC 42194</strain>
    </source>
</reference>
<protein>
    <submittedName>
        <fullName evidence="7">Porin family protein</fullName>
    </submittedName>
</protein>
<comment type="subcellular location">
    <subcellularLocation>
        <location evidence="1">Membrane</location>
    </subcellularLocation>
</comment>
<comment type="caution">
    <text evidence="7">The sequence shown here is derived from an EMBL/GenBank/DDBJ whole genome shotgun (WGS) entry which is preliminary data.</text>
</comment>
<dbReference type="InterPro" id="IPR051692">
    <property type="entry name" value="OMP-like"/>
</dbReference>
<dbReference type="PANTHER" id="PTHR34001:SF3">
    <property type="entry name" value="BLL7405 PROTEIN"/>
    <property type="match status" value="1"/>
</dbReference>
<feature type="signal peptide" evidence="5">
    <location>
        <begin position="1"/>
        <end position="26"/>
    </location>
</feature>
<evidence type="ECO:0000256" key="5">
    <source>
        <dbReference type="SAM" id="SignalP"/>
    </source>
</evidence>
<keyword evidence="8" id="KW-1185">Reference proteome</keyword>
<dbReference type="GO" id="GO:0016020">
    <property type="term" value="C:membrane"/>
    <property type="evidence" value="ECO:0007669"/>
    <property type="project" value="UniProtKB-SubCell"/>
</dbReference>
<feature type="chain" id="PRO_5031491543" evidence="5">
    <location>
        <begin position="27"/>
        <end position="226"/>
    </location>
</feature>
<accession>A0A7X1KNS7</accession>
<dbReference type="AlphaFoldDB" id="A0A7X1KNS7"/>
<sequence length="226" mass="24184">MTKLFLLAAGAGLAGAAVLVPGAAQAQDGRLPFTGPRIEAIVGYDHNRSGSTVDIDAARNLKQSIEGLTYGVGAGFDFATGETLRVGAEAELTDSSAKWDNNNGVPNTFNLGRVKADRDFYVGARIGVVTSPRTMLYAKAGYTNARYGLLGTNGSTVLDQRLDTDGYRLGAGLEYALDSNAFAKLEYRYSNYSRGEFDFDGRTPDSSRFSIDTDRHQVVAGVGLRF</sequence>